<dbReference type="InterPro" id="IPR019629">
    <property type="entry name" value="Uncharacterised_HI1736/YgjV"/>
</dbReference>
<keyword evidence="3" id="KW-1185">Reference proteome</keyword>
<feature type="transmembrane region" description="Helical" evidence="1">
    <location>
        <begin position="136"/>
        <end position="158"/>
    </location>
</feature>
<accession>A0A1Q9GEY1</accession>
<name>A0A1Q9GEY1_9GAMM</name>
<keyword evidence="1" id="KW-0472">Membrane</keyword>
<dbReference type="STRING" id="1903952.BIT28_06945"/>
<keyword evidence="1" id="KW-1133">Transmembrane helix</keyword>
<evidence type="ECO:0000256" key="1">
    <source>
        <dbReference type="SAM" id="Phobius"/>
    </source>
</evidence>
<reference evidence="2 3" key="1">
    <citation type="submission" date="2016-09" db="EMBL/GenBank/DDBJ databases">
        <title>Photobacterium proteolyticum sp. nov. a protease producing bacterium isolated from ocean sediments of Laizhou Bay.</title>
        <authorList>
            <person name="Li Y."/>
        </authorList>
    </citation>
    <scope>NUCLEOTIDE SEQUENCE [LARGE SCALE GENOMIC DNA]</scope>
    <source>
        <strain evidence="2 3">13-12</strain>
    </source>
</reference>
<proteinExistence type="predicted"/>
<evidence type="ECO:0008006" key="4">
    <source>
        <dbReference type="Google" id="ProtNLM"/>
    </source>
</evidence>
<protein>
    <recommendedName>
        <fullName evidence="4">YgjV family protein</fullName>
    </recommendedName>
</protein>
<evidence type="ECO:0000313" key="3">
    <source>
        <dbReference type="Proteomes" id="UP000186905"/>
    </source>
</evidence>
<feature type="transmembrane region" description="Helical" evidence="1">
    <location>
        <begin position="84"/>
        <end position="100"/>
    </location>
</feature>
<feature type="transmembrane region" description="Helical" evidence="1">
    <location>
        <begin position="12"/>
        <end position="33"/>
    </location>
</feature>
<organism evidence="2 3">
    <name type="scientific">Photobacterium proteolyticum</name>
    <dbReference type="NCBI Taxonomy" id="1903952"/>
    <lineage>
        <taxon>Bacteria</taxon>
        <taxon>Pseudomonadati</taxon>
        <taxon>Pseudomonadota</taxon>
        <taxon>Gammaproteobacteria</taxon>
        <taxon>Vibrionales</taxon>
        <taxon>Vibrionaceae</taxon>
        <taxon>Photobacterium</taxon>
    </lineage>
</organism>
<gene>
    <name evidence="2" type="ORF">BIT28_06945</name>
</gene>
<sequence length="185" mass="20943">MIENTRSMFGQNTYLIAQVLGFFSFTIGLFAFYQKQDNKLKFWMAILCLMNMFHFLLLNSFSSAFCAAVSMIRNLITIKVRSRWLMVIFMLFSLSGFYSIQRPTEALGVMGICVGTYSLFMLDGIRLRQGLLAGSLLWLCNNIALGSIGGSMLEFFSATMNAVTLYRLYGDKGMDLNLVQESAKR</sequence>
<feature type="transmembrane region" description="Helical" evidence="1">
    <location>
        <begin position="53"/>
        <end position="72"/>
    </location>
</feature>
<keyword evidence="1" id="KW-0812">Transmembrane</keyword>
<feature type="transmembrane region" description="Helical" evidence="1">
    <location>
        <begin position="106"/>
        <end position="124"/>
    </location>
</feature>
<dbReference type="Pfam" id="PF10688">
    <property type="entry name" value="Imp-YgjV"/>
    <property type="match status" value="1"/>
</dbReference>
<dbReference type="Proteomes" id="UP000186905">
    <property type="component" value="Unassembled WGS sequence"/>
</dbReference>
<comment type="caution">
    <text evidence="2">The sequence shown here is derived from an EMBL/GenBank/DDBJ whole genome shotgun (WGS) entry which is preliminary data.</text>
</comment>
<dbReference type="OrthoDB" id="7858522at2"/>
<dbReference type="EMBL" id="MJIL01000090">
    <property type="protein sequence ID" value="OLQ72914.1"/>
    <property type="molecule type" value="Genomic_DNA"/>
</dbReference>
<dbReference type="AlphaFoldDB" id="A0A1Q9GEY1"/>
<evidence type="ECO:0000313" key="2">
    <source>
        <dbReference type="EMBL" id="OLQ72914.1"/>
    </source>
</evidence>